<keyword evidence="2" id="KW-0472">Membrane</keyword>
<keyword evidence="2" id="KW-1133">Transmembrane helix</keyword>
<sequence length="793" mass="82458">GPDNGTTDGAACDADVISFDGATGNTNNASADRYTWDTDSPSANDGCANTTTWIYDDSNDTGAYDRYLPVNPTTPVLTTEPVSPTTAPTPTTPTVTTEPVTPTSPPTPSTPVVPTTAPVIPTTPAPTADPVTPTTAPTPITPIPTATSPLPTTDPVTPSTPAPSATTSPTPSTPTPTSTLELPPTTFAPMPNTTTEAPLPTTTSNPLRTRTPSPVSPVSTDPPTPPTDPPTPPTNPPMPPTPSPVPTELPLIPPSTTVATVSPILDTLLIATVPTATTPTPSIVFDTSALLSQVTPSPVPVVVTISPAAIDQLNQLGSLGATGAPTTAPHDVVPENDHSDVLNRARLDATDADTLAALTAGTAIGVDVTPALRPAVAALLGIALLLLGFFHVQAIHPESVAPDAYAEALWRPNAWELPLVLSTLQQLAALAFAKNNNRPQRVYIAFLDTLSWSLFCVRGSDPAPTAPVSAIALAPRRLESYDATGFVQFALRSGIDESDWFVRVLATVLGLVAIVLVVVVATGVWAYVASRTAATGYDSNSATAYSRYVQLRTLSHQCLGLLVVLGLAAVLPLVYMAVVELLQDGTGVFGKANGVLALATLLLLCVLLGILLRWLHRQSRIALAKWRVRIVFGVLYANAQYDRRCIVGLFCALQALTAVIVAVVTVDGVSQMLALVVLHGAYVLALLNLRPFTSRVHLHATLLAELLVVAVLGLAAGLNARLTIDTQVALSYAVVALVTAAVVCVFLRQLAVLAKYAGLGTRREAHTTSSALVDMGHAPLTTSRGVRPAAAML</sequence>
<gene>
    <name evidence="3" type="ORF">ACHHYP_17095</name>
</gene>
<feature type="region of interest" description="Disordered" evidence="1">
    <location>
        <begin position="71"/>
        <end position="252"/>
    </location>
</feature>
<feature type="transmembrane region" description="Helical" evidence="2">
    <location>
        <begin position="594"/>
        <end position="615"/>
    </location>
</feature>
<dbReference type="AlphaFoldDB" id="A0A1V9Y595"/>
<feature type="transmembrane region" description="Helical" evidence="2">
    <location>
        <begin position="672"/>
        <end position="689"/>
    </location>
</feature>
<dbReference type="InterPro" id="IPR040241">
    <property type="entry name" value="TRP_Flc/Pkd2-like"/>
</dbReference>
<dbReference type="GO" id="GO:0055085">
    <property type="term" value="P:transmembrane transport"/>
    <property type="evidence" value="ECO:0007669"/>
    <property type="project" value="TreeGrafter"/>
</dbReference>
<feature type="compositionally biased region" description="Pro residues" evidence="1">
    <location>
        <begin position="102"/>
        <end position="111"/>
    </location>
</feature>
<dbReference type="PANTHER" id="PTHR31145:SF6">
    <property type="entry name" value="INTEGRAL MEMBRANE PROTEIN (AFU_ORTHOLOGUE AFUA_7G01610)"/>
    <property type="match status" value="1"/>
</dbReference>
<feature type="non-terminal residue" evidence="3">
    <location>
        <position position="1"/>
    </location>
</feature>
<evidence type="ECO:0000256" key="2">
    <source>
        <dbReference type="SAM" id="Phobius"/>
    </source>
</evidence>
<dbReference type="OrthoDB" id="78502at2759"/>
<dbReference type="PANTHER" id="PTHR31145">
    <property type="entry name" value="INTEGRAL MEMBRANE PROTEIN (AFU_ORTHOLOGUE AFUA_7G01610)"/>
    <property type="match status" value="1"/>
</dbReference>
<dbReference type="PRINTS" id="PR01217">
    <property type="entry name" value="PRICHEXTENSN"/>
</dbReference>
<dbReference type="STRING" id="1202772.A0A1V9Y595"/>
<proteinExistence type="predicted"/>
<dbReference type="GO" id="GO:0016020">
    <property type="term" value="C:membrane"/>
    <property type="evidence" value="ECO:0007669"/>
    <property type="project" value="TreeGrafter"/>
</dbReference>
<reference evidence="3 4" key="1">
    <citation type="journal article" date="2014" name="Genome Biol. Evol.">
        <title>The secreted proteins of Achlya hypogyna and Thraustotheca clavata identify the ancestral oomycete secretome and reveal gene acquisitions by horizontal gene transfer.</title>
        <authorList>
            <person name="Misner I."/>
            <person name="Blouin N."/>
            <person name="Leonard G."/>
            <person name="Richards T.A."/>
            <person name="Lane C.E."/>
        </authorList>
    </citation>
    <scope>NUCLEOTIDE SEQUENCE [LARGE SCALE GENOMIC DNA]</scope>
    <source>
        <strain evidence="3 4">ATCC 48635</strain>
    </source>
</reference>
<feature type="transmembrane region" description="Helical" evidence="2">
    <location>
        <begin position="646"/>
        <end position="666"/>
    </location>
</feature>
<feature type="transmembrane region" description="Helical" evidence="2">
    <location>
        <begin position="730"/>
        <end position="753"/>
    </location>
</feature>
<keyword evidence="4" id="KW-1185">Reference proteome</keyword>
<protein>
    <submittedName>
        <fullName evidence="3">Mucin-like protein</fullName>
    </submittedName>
</protein>
<feature type="compositionally biased region" description="Low complexity" evidence="1">
    <location>
        <begin position="112"/>
        <end position="203"/>
    </location>
</feature>
<dbReference type="Proteomes" id="UP000243579">
    <property type="component" value="Unassembled WGS sequence"/>
</dbReference>
<accession>A0A1V9Y595</accession>
<comment type="caution">
    <text evidence="3">The sequence shown here is derived from an EMBL/GenBank/DDBJ whole genome shotgun (WGS) entry which is preliminary data.</text>
</comment>
<keyword evidence="2" id="KW-0812">Transmembrane</keyword>
<evidence type="ECO:0000313" key="3">
    <source>
        <dbReference type="EMBL" id="OQR80879.1"/>
    </source>
</evidence>
<evidence type="ECO:0000256" key="1">
    <source>
        <dbReference type="SAM" id="MobiDB-lite"/>
    </source>
</evidence>
<dbReference type="EMBL" id="JNBR01002864">
    <property type="protein sequence ID" value="OQR80879.1"/>
    <property type="molecule type" value="Genomic_DNA"/>
</dbReference>
<feature type="transmembrane region" description="Helical" evidence="2">
    <location>
        <begin position="559"/>
        <end position="582"/>
    </location>
</feature>
<evidence type="ECO:0000313" key="4">
    <source>
        <dbReference type="Proteomes" id="UP000243579"/>
    </source>
</evidence>
<feature type="transmembrane region" description="Helical" evidence="2">
    <location>
        <begin position="696"/>
        <end position="718"/>
    </location>
</feature>
<feature type="compositionally biased region" description="Pro residues" evidence="1">
    <location>
        <begin position="220"/>
        <end position="252"/>
    </location>
</feature>
<name>A0A1V9Y595_ACHHY</name>
<organism evidence="3 4">
    <name type="scientific">Achlya hypogyna</name>
    <name type="common">Oomycete</name>
    <name type="synonym">Protoachlya hypogyna</name>
    <dbReference type="NCBI Taxonomy" id="1202772"/>
    <lineage>
        <taxon>Eukaryota</taxon>
        <taxon>Sar</taxon>
        <taxon>Stramenopiles</taxon>
        <taxon>Oomycota</taxon>
        <taxon>Saprolegniomycetes</taxon>
        <taxon>Saprolegniales</taxon>
        <taxon>Achlyaceae</taxon>
        <taxon>Achlya</taxon>
    </lineage>
</organism>
<feature type="transmembrane region" description="Helical" evidence="2">
    <location>
        <begin position="500"/>
        <end position="528"/>
    </location>
</feature>
<feature type="compositionally biased region" description="Low complexity" evidence="1">
    <location>
        <begin position="71"/>
        <end position="101"/>
    </location>
</feature>